<dbReference type="EMBL" id="JAUNZN010000001">
    <property type="protein sequence ID" value="KAK4831920.1"/>
    <property type="molecule type" value="Genomic_DNA"/>
</dbReference>
<reference evidence="2 3" key="1">
    <citation type="journal article" date="2023" name="J. Hered.">
        <title>Chromosome-level genome of the wood stork (Mycteria americana) provides insight into avian chromosome evolution.</title>
        <authorList>
            <person name="Flamio R. Jr."/>
            <person name="Ramstad K.M."/>
        </authorList>
    </citation>
    <scope>NUCLEOTIDE SEQUENCE [LARGE SCALE GENOMIC DNA]</scope>
    <source>
        <strain evidence="2">JAX WOST 10</strain>
    </source>
</reference>
<evidence type="ECO:0000259" key="1">
    <source>
        <dbReference type="PROSITE" id="PS50878"/>
    </source>
</evidence>
<accession>A0AAN7S978</accession>
<name>A0AAN7S978_MYCAM</name>
<protein>
    <recommendedName>
        <fullName evidence="1">Reverse transcriptase domain-containing protein</fullName>
    </recommendedName>
</protein>
<keyword evidence="3" id="KW-1185">Reference proteome</keyword>
<comment type="caution">
    <text evidence="2">The sequence shown here is derived from an EMBL/GenBank/DDBJ whole genome shotgun (WGS) entry which is preliminary data.</text>
</comment>
<gene>
    <name evidence="2" type="ORF">QYF61_020297</name>
</gene>
<dbReference type="InterPro" id="IPR000477">
    <property type="entry name" value="RT_dom"/>
</dbReference>
<organism evidence="2 3">
    <name type="scientific">Mycteria americana</name>
    <name type="common">Wood stork</name>
    <dbReference type="NCBI Taxonomy" id="33587"/>
    <lineage>
        <taxon>Eukaryota</taxon>
        <taxon>Metazoa</taxon>
        <taxon>Chordata</taxon>
        <taxon>Craniata</taxon>
        <taxon>Vertebrata</taxon>
        <taxon>Euteleostomi</taxon>
        <taxon>Archelosauria</taxon>
        <taxon>Archosauria</taxon>
        <taxon>Dinosauria</taxon>
        <taxon>Saurischia</taxon>
        <taxon>Theropoda</taxon>
        <taxon>Coelurosauria</taxon>
        <taxon>Aves</taxon>
        <taxon>Neognathae</taxon>
        <taxon>Neoaves</taxon>
        <taxon>Aequornithes</taxon>
        <taxon>Ciconiiformes</taxon>
        <taxon>Ciconiidae</taxon>
        <taxon>Mycteria</taxon>
    </lineage>
</organism>
<dbReference type="Proteomes" id="UP001333110">
    <property type="component" value="Unassembled WGS sequence"/>
</dbReference>
<dbReference type="InterPro" id="IPR043502">
    <property type="entry name" value="DNA/RNA_pol_sf"/>
</dbReference>
<dbReference type="CDD" id="cd01650">
    <property type="entry name" value="RT_nLTR_like"/>
    <property type="match status" value="1"/>
</dbReference>
<proteinExistence type="predicted"/>
<evidence type="ECO:0000313" key="3">
    <source>
        <dbReference type="Proteomes" id="UP001333110"/>
    </source>
</evidence>
<dbReference type="AlphaFoldDB" id="A0AAN7S978"/>
<dbReference type="PRINTS" id="PR01345">
    <property type="entry name" value="CERVTRCPTASE"/>
</dbReference>
<evidence type="ECO:0000313" key="2">
    <source>
        <dbReference type="EMBL" id="KAK4831920.1"/>
    </source>
</evidence>
<sequence length="556" mass="62820">MENLHRVQSAAQSSEAFASEAPCLLLLQSAAGHSLPDSSTATEPAVRDGDQTGAPIIQGEMVSDLLHHSDTHKSMGPDEIHPRVLKELADVLTKALSIIYQQSWLTGEVPADWRLANVTPIFKKGRKEDPGNYRPVSLTSVPGKLMEQIILSAITRHVENNQGIKPSQHGFRKGRSCLTNLISFYDKVTRLVDEGKAVDVVYLDFSETFDTVSHSILLEKLAAHGLDRCALRWVKNWLDGRAQRVVVNGVYSSWQPVTSGVPQGSVLGPVLFNIFINDLDEGIECTLSKFAEDTEPGGSVDLLEGRQALQRDLDRLDGWAEVNCMRFNKAKCKVLHLGHSNPMQRYRLGEEWLESCLAEKDLGVFVDSYLNMSQQCAQVAKKANGILACIKNSVASRTREVIVPLYSALVRPHLEYCVEFWAPHYKRDIEGLERVQRRAMKLVKGLEHKSDEEQLRELGLFSLEKRRLRGDLMALYNYLKGGCREVGVGLLSQVTSDRTRGNGLKLRQGRFRLDIRKFYFTERVVKHWNRLPREVVEWPSLEVFKRHLDEVLRDMV</sequence>
<feature type="domain" description="Reverse transcriptase" evidence="1">
    <location>
        <begin position="102"/>
        <end position="357"/>
    </location>
</feature>
<dbReference type="Pfam" id="PF00078">
    <property type="entry name" value="RVT_1"/>
    <property type="match status" value="1"/>
</dbReference>
<dbReference type="SUPFAM" id="SSF56672">
    <property type="entry name" value="DNA/RNA polymerases"/>
    <property type="match status" value="1"/>
</dbReference>
<dbReference type="PANTHER" id="PTHR33332">
    <property type="entry name" value="REVERSE TRANSCRIPTASE DOMAIN-CONTAINING PROTEIN"/>
    <property type="match status" value="1"/>
</dbReference>
<dbReference type="PROSITE" id="PS50878">
    <property type="entry name" value="RT_POL"/>
    <property type="match status" value="1"/>
</dbReference>